<evidence type="ECO:0000313" key="2">
    <source>
        <dbReference type="Proteomes" id="UP001501469"/>
    </source>
</evidence>
<comment type="caution">
    <text evidence="1">The sequence shown here is derived from an EMBL/GenBank/DDBJ whole genome shotgun (WGS) entry which is preliminary data.</text>
</comment>
<proteinExistence type="predicted"/>
<gene>
    <name evidence="1" type="ORF">GCM10022409_06100</name>
</gene>
<reference evidence="2" key="1">
    <citation type="journal article" date="2019" name="Int. J. Syst. Evol. Microbiol.">
        <title>The Global Catalogue of Microorganisms (GCM) 10K type strain sequencing project: providing services to taxonomists for standard genome sequencing and annotation.</title>
        <authorList>
            <consortium name="The Broad Institute Genomics Platform"/>
            <consortium name="The Broad Institute Genome Sequencing Center for Infectious Disease"/>
            <person name="Wu L."/>
            <person name="Ma J."/>
        </authorList>
    </citation>
    <scope>NUCLEOTIDE SEQUENCE [LARGE SCALE GENOMIC DNA]</scope>
    <source>
        <strain evidence="2">JCM 17225</strain>
    </source>
</reference>
<protein>
    <submittedName>
        <fullName evidence="1">Uncharacterized protein</fullName>
    </submittedName>
</protein>
<name>A0ABP7TDX2_9BACT</name>
<keyword evidence="2" id="KW-1185">Reference proteome</keyword>
<dbReference type="Proteomes" id="UP001501469">
    <property type="component" value="Unassembled WGS sequence"/>
</dbReference>
<organism evidence="1 2">
    <name type="scientific">Hymenobacter glaciei</name>
    <dbReference type="NCBI Taxonomy" id="877209"/>
    <lineage>
        <taxon>Bacteria</taxon>
        <taxon>Pseudomonadati</taxon>
        <taxon>Bacteroidota</taxon>
        <taxon>Cytophagia</taxon>
        <taxon>Cytophagales</taxon>
        <taxon>Hymenobacteraceae</taxon>
        <taxon>Hymenobacter</taxon>
    </lineage>
</organism>
<dbReference type="EMBL" id="BAABDK010000003">
    <property type="protein sequence ID" value="GAA4024894.1"/>
    <property type="molecule type" value="Genomic_DNA"/>
</dbReference>
<evidence type="ECO:0000313" key="1">
    <source>
        <dbReference type="EMBL" id="GAA4024894.1"/>
    </source>
</evidence>
<sequence>MPYTAYFQEYLKEFKKQRNRGKSLLIPNEAVECMKFHKIGEGQKYVFDNLMPGKYFIYTSFGYVHQATQTDVVGQTDHYVNGSYQGTTDMTRSYGVTVGAGVLVEKIITIDKDGEVKKVTLKRTK</sequence>
<accession>A0ABP7TDX2</accession>